<evidence type="ECO:0000256" key="5">
    <source>
        <dbReference type="ARBA" id="ARBA00035440"/>
    </source>
</evidence>
<dbReference type="STRING" id="166423.A0A0M9AAE6"/>
<comment type="similarity">
    <text evidence="1 6">Belongs to the universal ribosomal protein uL16 family.</text>
</comment>
<dbReference type="SUPFAM" id="SSF54686">
    <property type="entry name" value="Ribosomal protein L16p/L10e"/>
    <property type="match status" value="1"/>
</dbReference>
<dbReference type="PANTHER" id="PTHR12220:SF13">
    <property type="entry name" value="LARGE RIBOSOMAL SUBUNIT PROTEIN UL16M"/>
    <property type="match status" value="1"/>
</dbReference>
<keyword evidence="2 6" id="KW-0689">Ribosomal protein</keyword>
<dbReference type="InterPro" id="IPR036920">
    <property type="entry name" value="Ribosomal_uL16_sf"/>
</dbReference>
<evidence type="ECO:0000313" key="7">
    <source>
        <dbReference type="EMBL" id="KOX80515.1"/>
    </source>
</evidence>
<dbReference type="AlphaFoldDB" id="A0A0M9AAE6"/>
<dbReference type="PANTHER" id="PTHR12220">
    <property type="entry name" value="50S/60S RIBOSOMAL PROTEIN L16"/>
    <property type="match status" value="1"/>
</dbReference>
<name>A0A0M9AAE6_9HYME</name>
<evidence type="ECO:0000256" key="4">
    <source>
        <dbReference type="ARBA" id="ARBA00035302"/>
    </source>
</evidence>
<evidence type="ECO:0000256" key="3">
    <source>
        <dbReference type="ARBA" id="ARBA00023274"/>
    </source>
</evidence>
<dbReference type="GO" id="GO:0003735">
    <property type="term" value="F:structural constituent of ribosome"/>
    <property type="evidence" value="ECO:0007669"/>
    <property type="project" value="InterPro"/>
</dbReference>
<dbReference type="CDD" id="cd01433">
    <property type="entry name" value="Ribosomal_L16_L10e"/>
    <property type="match status" value="1"/>
</dbReference>
<keyword evidence="3 6" id="KW-0687">Ribonucleoprotein</keyword>
<evidence type="ECO:0000256" key="6">
    <source>
        <dbReference type="RuleBase" id="RU004413"/>
    </source>
</evidence>
<sequence length="139" mass="16351">MIRMTILKNVDYTKVFAIWRIPPPWQPITKKAQGMRMGSGKGSIDHYVTPVKAGQIIVEIGGPIEYFEVKPVLINIAKRLPCHAMAVSQKLMDKMAQRKKIMEETNLNPWTWKYIIQNNMLGCHKWISKYDRRWFNEYL</sequence>
<protein>
    <recommendedName>
        <fullName evidence="4">Large ribosomal subunit protein uL16m</fullName>
    </recommendedName>
    <alternativeName>
        <fullName evidence="5">39S ribosomal protein L16, mitochondrial</fullName>
    </alternativeName>
</protein>
<dbReference type="Gene3D" id="3.90.1170.10">
    <property type="entry name" value="Ribosomal protein L10e/L16"/>
    <property type="match status" value="1"/>
</dbReference>
<reference evidence="7 8" key="1">
    <citation type="submission" date="2015-07" db="EMBL/GenBank/DDBJ databases">
        <title>The genome of Melipona quadrifasciata.</title>
        <authorList>
            <person name="Pan H."/>
            <person name="Kapheim K."/>
        </authorList>
    </citation>
    <scope>NUCLEOTIDE SEQUENCE [LARGE SCALE GENOMIC DNA]</scope>
    <source>
        <strain evidence="7">0111107301</strain>
        <tissue evidence="7">Whole body</tissue>
    </source>
</reference>
<dbReference type="EMBL" id="KQ435700">
    <property type="protein sequence ID" value="KOX80515.1"/>
    <property type="molecule type" value="Genomic_DNA"/>
</dbReference>
<dbReference type="InterPro" id="IPR016180">
    <property type="entry name" value="Ribosomal_uL16_dom"/>
</dbReference>
<dbReference type="GO" id="GO:0019843">
    <property type="term" value="F:rRNA binding"/>
    <property type="evidence" value="ECO:0007669"/>
    <property type="project" value="InterPro"/>
</dbReference>
<accession>A0A0M9AAE6</accession>
<evidence type="ECO:0000313" key="8">
    <source>
        <dbReference type="Proteomes" id="UP000053105"/>
    </source>
</evidence>
<keyword evidence="8" id="KW-1185">Reference proteome</keyword>
<gene>
    <name evidence="7" type="ORF">WN51_12999</name>
</gene>
<dbReference type="Proteomes" id="UP000053105">
    <property type="component" value="Unassembled WGS sequence"/>
</dbReference>
<organism evidence="7 8">
    <name type="scientific">Melipona quadrifasciata</name>
    <dbReference type="NCBI Taxonomy" id="166423"/>
    <lineage>
        <taxon>Eukaryota</taxon>
        <taxon>Metazoa</taxon>
        <taxon>Ecdysozoa</taxon>
        <taxon>Arthropoda</taxon>
        <taxon>Hexapoda</taxon>
        <taxon>Insecta</taxon>
        <taxon>Pterygota</taxon>
        <taxon>Neoptera</taxon>
        <taxon>Endopterygota</taxon>
        <taxon>Hymenoptera</taxon>
        <taxon>Apocrita</taxon>
        <taxon>Aculeata</taxon>
        <taxon>Apoidea</taxon>
        <taxon>Anthophila</taxon>
        <taxon>Apidae</taxon>
        <taxon>Melipona</taxon>
    </lineage>
</organism>
<dbReference type="InterPro" id="IPR047873">
    <property type="entry name" value="Ribosomal_uL16"/>
</dbReference>
<dbReference type="OrthoDB" id="268521at2759"/>
<dbReference type="PRINTS" id="PR00060">
    <property type="entry name" value="RIBOSOMALL16"/>
</dbReference>
<dbReference type="InterPro" id="IPR000114">
    <property type="entry name" value="Ribosomal_uL16_bact-type"/>
</dbReference>
<proteinExistence type="inferred from homology"/>
<evidence type="ECO:0000256" key="1">
    <source>
        <dbReference type="ARBA" id="ARBA00008931"/>
    </source>
</evidence>
<dbReference type="GO" id="GO:0005762">
    <property type="term" value="C:mitochondrial large ribosomal subunit"/>
    <property type="evidence" value="ECO:0007669"/>
    <property type="project" value="TreeGrafter"/>
</dbReference>
<dbReference type="GO" id="GO:0032543">
    <property type="term" value="P:mitochondrial translation"/>
    <property type="evidence" value="ECO:0007669"/>
    <property type="project" value="TreeGrafter"/>
</dbReference>
<evidence type="ECO:0000256" key="2">
    <source>
        <dbReference type="ARBA" id="ARBA00022980"/>
    </source>
</evidence>
<dbReference type="Pfam" id="PF00252">
    <property type="entry name" value="Ribosomal_L16"/>
    <property type="match status" value="1"/>
</dbReference>